<name>A0A6C0KD07_9ZZZZ</name>
<feature type="compositionally biased region" description="Low complexity" evidence="1">
    <location>
        <begin position="147"/>
        <end position="160"/>
    </location>
</feature>
<evidence type="ECO:0000313" key="3">
    <source>
        <dbReference type="EMBL" id="QHU15283.1"/>
    </source>
</evidence>
<protein>
    <submittedName>
        <fullName evidence="3">Uncharacterized protein</fullName>
    </submittedName>
</protein>
<dbReference type="AlphaFoldDB" id="A0A6C0KD07"/>
<keyword evidence="2" id="KW-0472">Membrane</keyword>
<feature type="compositionally biased region" description="Basic and acidic residues" evidence="1">
    <location>
        <begin position="169"/>
        <end position="182"/>
    </location>
</feature>
<keyword evidence="2" id="KW-0812">Transmembrane</keyword>
<sequence>MANMQSFRTMLNPPNAGPPLAAPVVPTHKLATTPSHVVVEPAPRSRTTMLVVIGGLLLVVYVYYKYYKTPGSLYSNGNANKHMSEADLSERDKAELRKFETTKKPPVARSNRPSFADPVPEYEEPNPRVEEIVEEIPEPPATKPQKEPAAAGAQAKPAKPTTRLASAKDQAEQDPNFRKIEQDADDPDL</sequence>
<accession>A0A6C0KD07</accession>
<feature type="region of interest" description="Disordered" evidence="1">
    <location>
        <begin position="85"/>
        <end position="189"/>
    </location>
</feature>
<evidence type="ECO:0000256" key="2">
    <source>
        <dbReference type="SAM" id="Phobius"/>
    </source>
</evidence>
<dbReference type="EMBL" id="MN740854">
    <property type="protein sequence ID" value="QHU15283.1"/>
    <property type="molecule type" value="Genomic_DNA"/>
</dbReference>
<organism evidence="3">
    <name type="scientific">viral metagenome</name>
    <dbReference type="NCBI Taxonomy" id="1070528"/>
    <lineage>
        <taxon>unclassified sequences</taxon>
        <taxon>metagenomes</taxon>
        <taxon>organismal metagenomes</taxon>
    </lineage>
</organism>
<feature type="transmembrane region" description="Helical" evidence="2">
    <location>
        <begin position="47"/>
        <end position="64"/>
    </location>
</feature>
<reference evidence="3" key="1">
    <citation type="journal article" date="2020" name="Nature">
        <title>Giant virus diversity and host interactions through global metagenomics.</title>
        <authorList>
            <person name="Schulz F."/>
            <person name="Roux S."/>
            <person name="Paez-Espino D."/>
            <person name="Jungbluth S."/>
            <person name="Walsh D.A."/>
            <person name="Denef V.J."/>
            <person name="McMahon K.D."/>
            <person name="Konstantinidis K.T."/>
            <person name="Eloe-Fadrosh E.A."/>
            <person name="Kyrpides N.C."/>
            <person name="Woyke T."/>
        </authorList>
    </citation>
    <scope>NUCLEOTIDE SEQUENCE</scope>
    <source>
        <strain evidence="3">GVMAG-S-1103017-68</strain>
    </source>
</reference>
<feature type="compositionally biased region" description="Basic and acidic residues" evidence="1">
    <location>
        <begin position="85"/>
        <end position="103"/>
    </location>
</feature>
<proteinExistence type="predicted"/>
<keyword evidence="2" id="KW-1133">Transmembrane helix</keyword>
<evidence type="ECO:0000256" key="1">
    <source>
        <dbReference type="SAM" id="MobiDB-lite"/>
    </source>
</evidence>
<feature type="region of interest" description="Disordered" evidence="1">
    <location>
        <begin position="1"/>
        <end position="21"/>
    </location>
</feature>